<name>E4WUR4_OIKDI</name>
<sequence>MRIYEEKYNVHFTIFDISLQAIAESSRPIAYQSETLIDGRVELLLTTRAYDSQKYGQFELLKEVNITQLQRSIAPIELAMVNIFEAVAIVKYNATKEQLQEKVNELIYLFGKDYVYFDEIIMFRDFFQIGLEIWTREAQTSRHGRQICRQKQFTLLGRPMIKLEMLSGFRPFTQSLKMVLLKEKFNTHTCPTRNCSFTTTIRWNFRRHVDKCTGETVYTHKQKQYGNVENTDMGFLKDNGFIPKTYTPQFAAFDIEACLSETDYPPTKNTIVCAKYELLSIGVVFTDKTEYFLKRESQDDEGLYDLIRRFWNLLKFLQRKIEDNLPTEVSRGLCTIAKILSDEKSKKSMPPTEKASWLRRQRILRNYAKLNIYSWYGEKFDHNVIIGPFVDFLHNSHCEEFKEQQIIQRGSGYMLLQFGNIAFKDFYNFSSGLSLENFAKSVGNINSSKLAYPYEKYRSIQELRDAKEFPDYPKFKNTLYQPSSENLEEANKIISKISSFEKRDPLKRFSGILQIDYNQLSNYWNNDLKRLETCDELERFFDTCPTKYIASKCFFDESCESMEDFLKEYNLIDCRILLDSINAYAKGFLDEYGVDVHQKISLPGIAQQIAFNEFDPQSDSIFSIPYAEVKNDVRKHLNGGIVMVNHRMIAINSSDETLPQAARIAPNGKKFKSIIQEDFSSLYPYTLLNNLPTGPGFYLKKRRDKFHLFSMDRSQSHASIESIQWLEFFQHTTGFEVQHAFNRGEKQIEAFKLDGYAVNNNIVYGLDYQGCRYHKCENPNCDVRSVGKEEESRRDILQTKVDVYLTITGCQWKAQLENLKKSNYPLPRN</sequence>
<dbReference type="Proteomes" id="UP000001307">
    <property type="component" value="Unassembled WGS sequence"/>
</dbReference>
<dbReference type="InParanoid" id="E4WUR4"/>
<keyword evidence="2" id="KW-1185">Reference proteome</keyword>
<organism evidence="1">
    <name type="scientific">Oikopleura dioica</name>
    <name type="common">Tunicate</name>
    <dbReference type="NCBI Taxonomy" id="34765"/>
    <lineage>
        <taxon>Eukaryota</taxon>
        <taxon>Metazoa</taxon>
        <taxon>Chordata</taxon>
        <taxon>Tunicata</taxon>
        <taxon>Appendicularia</taxon>
        <taxon>Copelata</taxon>
        <taxon>Oikopleuridae</taxon>
        <taxon>Oikopleura</taxon>
    </lineage>
</organism>
<dbReference type="AlphaFoldDB" id="E4WUR4"/>
<reference evidence="1" key="1">
    <citation type="journal article" date="2010" name="Science">
        <title>Plasticity of animal genome architecture unmasked by rapid evolution of a pelagic tunicate.</title>
        <authorList>
            <person name="Denoeud F."/>
            <person name="Henriet S."/>
            <person name="Mungpakdee S."/>
            <person name="Aury J.M."/>
            <person name="Da Silva C."/>
            <person name="Brinkmann H."/>
            <person name="Mikhaleva J."/>
            <person name="Olsen L.C."/>
            <person name="Jubin C."/>
            <person name="Canestro C."/>
            <person name="Bouquet J.M."/>
            <person name="Danks G."/>
            <person name="Poulain J."/>
            <person name="Campsteijn C."/>
            <person name="Adamski M."/>
            <person name="Cross I."/>
            <person name="Yadetie F."/>
            <person name="Muffato M."/>
            <person name="Louis A."/>
            <person name="Butcher S."/>
            <person name="Tsagkogeorga G."/>
            <person name="Konrad A."/>
            <person name="Singh S."/>
            <person name="Jensen M.F."/>
            <person name="Cong E.H."/>
            <person name="Eikeseth-Otteraa H."/>
            <person name="Noel B."/>
            <person name="Anthouard V."/>
            <person name="Porcel B.M."/>
            <person name="Kachouri-Lafond R."/>
            <person name="Nishino A."/>
            <person name="Ugolini M."/>
            <person name="Chourrout P."/>
            <person name="Nishida H."/>
            <person name="Aasland R."/>
            <person name="Huzurbazar S."/>
            <person name="Westhof E."/>
            <person name="Delsuc F."/>
            <person name="Lehrach H."/>
            <person name="Reinhardt R."/>
            <person name="Weissenbach J."/>
            <person name="Roy S.W."/>
            <person name="Artiguenave F."/>
            <person name="Postlethwait J.H."/>
            <person name="Manak J.R."/>
            <person name="Thompson E.M."/>
            <person name="Jaillon O."/>
            <person name="Du Pasquier L."/>
            <person name="Boudinot P."/>
            <person name="Liberles D.A."/>
            <person name="Volff J.N."/>
            <person name="Philippe H."/>
            <person name="Lenhard B."/>
            <person name="Roest Crollius H."/>
            <person name="Wincker P."/>
            <person name="Chourrout D."/>
        </authorList>
    </citation>
    <scope>NUCLEOTIDE SEQUENCE [LARGE SCALE GENOMIC DNA]</scope>
</reference>
<gene>
    <name evidence="1" type="ORF">GSOID_T00009367001</name>
</gene>
<accession>E4WUR4</accession>
<protein>
    <submittedName>
        <fullName evidence="1">Uncharacterized protein</fullName>
    </submittedName>
</protein>
<evidence type="ECO:0000313" key="2">
    <source>
        <dbReference type="Proteomes" id="UP000001307"/>
    </source>
</evidence>
<dbReference type="EMBL" id="FN653017">
    <property type="protein sequence ID" value="CBY21595.1"/>
    <property type="molecule type" value="Genomic_DNA"/>
</dbReference>
<evidence type="ECO:0000313" key="1">
    <source>
        <dbReference type="EMBL" id="CBY21595.1"/>
    </source>
</evidence>
<dbReference type="OrthoDB" id="5988713at2759"/>
<proteinExistence type="predicted"/>